<protein>
    <submittedName>
        <fullName evidence="2 4">Uncharacterized protein</fullName>
    </submittedName>
</protein>
<name>A0A0N4T4I8_BRUPA</name>
<evidence type="ECO:0000313" key="4">
    <source>
        <dbReference type="WBParaSite" id="BPAG_0000311801-mRNA-1"/>
    </source>
</evidence>
<gene>
    <name evidence="2" type="ORF">BPAG_LOCUS3088</name>
</gene>
<dbReference type="AlphaFoldDB" id="A0A0N4T4I8"/>
<accession>A0A0N4T4I8</accession>
<reference evidence="2 3" key="2">
    <citation type="submission" date="2018-11" db="EMBL/GenBank/DDBJ databases">
        <authorList>
            <consortium name="Pathogen Informatics"/>
        </authorList>
    </citation>
    <scope>NUCLEOTIDE SEQUENCE [LARGE SCALE GENOMIC DNA]</scope>
</reference>
<proteinExistence type="predicted"/>
<evidence type="ECO:0000313" key="2">
    <source>
        <dbReference type="EMBL" id="VDN84274.1"/>
    </source>
</evidence>
<reference evidence="4" key="1">
    <citation type="submission" date="2017-02" db="UniProtKB">
        <authorList>
            <consortium name="WormBaseParasite"/>
        </authorList>
    </citation>
    <scope>IDENTIFICATION</scope>
</reference>
<dbReference type="EMBL" id="UZAD01000707">
    <property type="protein sequence ID" value="VDN84274.1"/>
    <property type="molecule type" value="Genomic_DNA"/>
</dbReference>
<evidence type="ECO:0000256" key="1">
    <source>
        <dbReference type="SAM" id="MobiDB-lite"/>
    </source>
</evidence>
<evidence type="ECO:0000313" key="3">
    <source>
        <dbReference type="Proteomes" id="UP000278627"/>
    </source>
</evidence>
<sequence>MDESVSDQPTLKRFSRYNQSMHSRPSSHTCNIQPGSSQQQQPHTCSKISGRLKTGFFSGNWTLRGKKEQKMRPSVHDITVVQTGKSSRRFSHATSNLSIGINNEKFRSTNLATAQQQLVSADRTRLSFPLPFQKHFHYDQCYRVNSPGLFIMTISSQ</sequence>
<feature type="region of interest" description="Disordered" evidence="1">
    <location>
        <begin position="16"/>
        <end position="43"/>
    </location>
</feature>
<dbReference type="Proteomes" id="UP000278627">
    <property type="component" value="Unassembled WGS sequence"/>
</dbReference>
<dbReference type="WBParaSite" id="BPAG_0000311801-mRNA-1">
    <property type="protein sequence ID" value="BPAG_0000311801-mRNA-1"/>
    <property type="gene ID" value="BPAG_0000311801"/>
</dbReference>
<keyword evidence="3" id="KW-1185">Reference proteome</keyword>
<organism evidence="4">
    <name type="scientific">Brugia pahangi</name>
    <name type="common">Filarial nematode worm</name>
    <dbReference type="NCBI Taxonomy" id="6280"/>
    <lineage>
        <taxon>Eukaryota</taxon>
        <taxon>Metazoa</taxon>
        <taxon>Ecdysozoa</taxon>
        <taxon>Nematoda</taxon>
        <taxon>Chromadorea</taxon>
        <taxon>Rhabditida</taxon>
        <taxon>Spirurina</taxon>
        <taxon>Spiruromorpha</taxon>
        <taxon>Filarioidea</taxon>
        <taxon>Onchocercidae</taxon>
        <taxon>Brugia</taxon>
    </lineage>
</organism>